<reference evidence="2" key="2">
    <citation type="submission" date="2012-12" db="EMBL/GenBank/DDBJ databases">
        <authorList>
            <person name="Gao Y.W."/>
            <person name="Fan S.T."/>
            <person name="Sun H.T."/>
            <person name="Wang Z."/>
            <person name="Gao X.L."/>
            <person name="Li Y.G."/>
            <person name="Wang T.C."/>
            <person name="Zhang K."/>
            <person name="Xu W.W."/>
            <person name="Yu Z.J."/>
            <person name="Xia X.Z."/>
        </authorList>
    </citation>
    <scope>NUCLEOTIDE SEQUENCE</scope>
    <source>
        <strain evidence="2">FR3</strain>
    </source>
</reference>
<accession>A0A0H5S188</accession>
<proteinExistence type="predicted"/>
<feature type="region of interest" description="Disordered" evidence="1">
    <location>
        <begin position="44"/>
        <end position="95"/>
    </location>
</feature>
<dbReference type="EMBL" id="LN856365">
    <property type="protein sequence ID" value="CRZ22380.1"/>
    <property type="molecule type" value="Genomic_DNA"/>
</dbReference>
<sequence length="95" mass="10984">MLLFVDVVVSLYDLLFDMDSNYYYHNLLKFQNWKKLMLINTMDGDNDDDSNDDNNNDDDDVDDGDDNDSNDDDGDDDNDSNDDDDDDENVSCNTF</sequence>
<evidence type="ECO:0000256" key="1">
    <source>
        <dbReference type="SAM" id="MobiDB-lite"/>
    </source>
</evidence>
<feature type="compositionally biased region" description="Acidic residues" evidence="1">
    <location>
        <begin position="44"/>
        <end position="89"/>
    </location>
</feature>
<evidence type="ECO:0000313" key="2">
    <source>
        <dbReference type="EMBL" id="CRZ22380.1"/>
    </source>
</evidence>
<organism evidence="2">
    <name type="scientific">Brugia malayi</name>
    <name type="common">Filarial nematode worm</name>
    <dbReference type="NCBI Taxonomy" id="6279"/>
    <lineage>
        <taxon>Eukaryota</taxon>
        <taxon>Metazoa</taxon>
        <taxon>Ecdysozoa</taxon>
        <taxon>Nematoda</taxon>
        <taxon>Chromadorea</taxon>
        <taxon>Rhabditida</taxon>
        <taxon>Spirurina</taxon>
        <taxon>Spiruromorpha</taxon>
        <taxon>Filarioidea</taxon>
        <taxon>Onchocercidae</taxon>
        <taxon>Brugia</taxon>
    </lineage>
</organism>
<reference evidence="2" key="1">
    <citation type="journal article" date="2007" name="Science">
        <title>Draft genome of the filarial nematode parasite Brugia malayi.</title>
        <authorList>
            <person name="Ghedin E."/>
            <person name="Wang S."/>
            <person name="Spiro D."/>
            <person name="Caler E."/>
            <person name="Zhao Q."/>
            <person name="Crabtree J."/>
            <person name="Allen J.E."/>
            <person name="Delcher A.L."/>
            <person name="Guiliano D.B."/>
            <person name="Miranda-Saavedra D."/>
            <person name="Angiuoli S.V."/>
            <person name="Creasy T."/>
            <person name="Amedeo P."/>
            <person name="Haas B."/>
            <person name="El-Sayed N.M."/>
            <person name="Wortman J.R."/>
            <person name="Feldblyum T."/>
            <person name="Tallon L."/>
            <person name="Schatz M."/>
            <person name="Shumway M."/>
            <person name="Koo H."/>
            <person name="Salzberg S.L."/>
            <person name="Schobel S."/>
            <person name="Pertea M."/>
            <person name="Pop M."/>
            <person name="White O."/>
            <person name="Barton G.J."/>
            <person name="Carlow C.K."/>
            <person name="Crawford M.J."/>
            <person name="Daub J."/>
            <person name="Dimmic M.W."/>
            <person name="Estes C.F."/>
            <person name="Foster J.M."/>
            <person name="Ganatra M."/>
            <person name="Gregory W.F."/>
            <person name="Johnson N.M."/>
            <person name="Jin J."/>
            <person name="Komuniecki R."/>
            <person name="Korf I."/>
            <person name="Kumar S."/>
            <person name="Laney S."/>
            <person name="Li B.W."/>
            <person name="Li W."/>
            <person name="Lindblom T.H."/>
            <person name="Lustigman S."/>
            <person name="Ma D."/>
            <person name="Maina C.V."/>
            <person name="Martin D.M."/>
            <person name="McCarter J.P."/>
            <person name="McReynolds L."/>
            <person name="Mitreva M."/>
            <person name="Nutman T.B."/>
            <person name="Parkinson J."/>
            <person name="Peregrin-Alvarez J.M."/>
            <person name="Poole C."/>
            <person name="Ren Q."/>
            <person name="Saunders L."/>
            <person name="Sluder A.E."/>
            <person name="Smith K."/>
            <person name="Stanke M."/>
            <person name="Unnasch T.R."/>
            <person name="Ware J."/>
            <person name="Wei A.D."/>
            <person name="Weil G."/>
            <person name="Williams D.J."/>
            <person name="Zhang Y."/>
            <person name="Williams S.A."/>
            <person name="Fraser-Liggett C."/>
            <person name="Slatko B."/>
            <person name="Blaxter M.L."/>
            <person name="Scott A.L."/>
        </authorList>
    </citation>
    <scope>NUCLEOTIDE SEQUENCE</scope>
    <source>
        <strain evidence="2">FR3</strain>
    </source>
</reference>
<gene>
    <name evidence="2" type="ORF">Bm8500</name>
    <name evidence="2" type="ORF">BM_Bm8500</name>
</gene>
<dbReference type="OMA" id="TFCNGQA"/>
<name>A0A0H5S188_BRUMA</name>
<dbReference type="AlphaFoldDB" id="A0A0H5S188"/>
<protein>
    <submittedName>
        <fullName evidence="2">Bm8500</fullName>
    </submittedName>
</protein>